<sequence>MTRLMLALDAHDTRVFHSVAFGEMDKKGGWDNNFSPYTSERDTMKMTGQQYLTRSVGRGCLLVMYGMTS</sequence>
<evidence type="ECO:0000313" key="1">
    <source>
        <dbReference type="EMBL" id="KAK8593385.1"/>
    </source>
</evidence>
<keyword evidence="2" id="KW-1185">Reference proteome</keyword>
<comment type="caution">
    <text evidence="1">The sequence shown here is derived from an EMBL/GenBank/DDBJ whole genome shotgun (WGS) entry which is preliminary data.</text>
</comment>
<organism evidence="1 2">
    <name type="scientific">Hibiscus sabdariffa</name>
    <name type="common">roselle</name>
    <dbReference type="NCBI Taxonomy" id="183260"/>
    <lineage>
        <taxon>Eukaryota</taxon>
        <taxon>Viridiplantae</taxon>
        <taxon>Streptophyta</taxon>
        <taxon>Embryophyta</taxon>
        <taxon>Tracheophyta</taxon>
        <taxon>Spermatophyta</taxon>
        <taxon>Magnoliopsida</taxon>
        <taxon>eudicotyledons</taxon>
        <taxon>Gunneridae</taxon>
        <taxon>Pentapetalae</taxon>
        <taxon>rosids</taxon>
        <taxon>malvids</taxon>
        <taxon>Malvales</taxon>
        <taxon>Malvaceae</taxon>
        <taxon>Malvoideae</taxon>
        <taxon>Hibiscus</taxon>
    </lineage>
</organism>
<name>A0ABR2G2U2_9ROSI</name>
<evidence type="ECO:0000313" key="2">
    <source>
        <dbReference type="Proteomes" id="UP001472677"/>
    </source>
</evidence>
<proteinExistence type="predicted"/>
<reference evidence="1 2" key="1">
    <citation type="journal article" date="2024" name="G3 (Bethesda)">
        <title>Genome assembly of Hibiscus sabdariffa L. provides insights into metabolisms of medicinal natural products.</title>
        <authorList>
            <person name="Kim T."/>
        </authorList>
    </citation>
    <scope>NUCLEOTIDE SEQUENCE [LARGE SCALE GENOMIC DNA]</scope>
    <source>
        <strain evidence="1">TK-2024</strain>
        <tissue evidence="1">Old leaves</tissue>
    </source>
</reference>
<dbReference type="Proteomes" id="UP001472677">
    <property type="component" value="Unassembled WGS sequence"/>
</dbReference>
<accession>A0ABR2G2U2</accession>
<protein>
    <submittedName>
        <fullName evidence="1">Uncharacterized protein</fullName>
    </submittedName>
</protein>
<dbReference type="EMBL" id="JBBPBM010000003">
    <property type="protein sequence ID" value="KAK8593385.1"/>
    <property type="molecule type" value="Genomic_DNA"/>
</dbReference>
<gene>
    <name evidence="1" type="ORF">V6N12_045467</name>
</gene>